<feature type="domain" description="CheB-type methylesterase" evidence="5">
    <location>
        <begin position="2"/>
        <end position="188"/>
    </location>
</feature>
<keyword evidence="7" id="KW-1185">Reference proteome</keyword>
<reference evidence="6 7" key="1">
    <citation type="submission" date="2022-04" db="EMBL/GenBank/DDBJ databases">
        <authorList>
            <person name="Grouzdev D.S."/>
            <person name="Pantiukh K.S."/>
            <person name="Krutkina M.S."/>
        </authorList>
    </citation>
    <scope>NUCLEOTIDE SEQUENCE [LARGE SCALE GENOMIC DNA]</scope>
    <source>
        <strain evidence="6 7">Jip08</strain>
    </source>
</reference>
<comment type="catalytic activity">
    <reaction evidence="3">
        <text>[protein]-L-glutamate 5-O-methyl ester + H2O = L-glutamyl-[protein] + methanol + H(+)</text>
        <dbReference type="Rhea" id="RHEA:23236"/>
        <dbReference type="Rhea" id="RHEA-COMP:10208"/>
        <dbReference type="Rhea" id="RHEA-COMP:10311"/>
        <dbReference type="ChEBI" id="CHEBI:15377"/>
        <dbReference type="ChEBI" id="CHEBI:15378"/>
        <dbReference type="ChEBI" id="CHEBI:17790"/>
        <dbReference type="ChEBI" id="CHEBI:29973"/>
        <dbReference type="ChEBI" id="CHEBI:82795"/>
        <dbReference type="EC" id="3.1.1.61"/>
    </reaction>
</comment>
<dbReference type="PROSITE" id="PS50122">
    <property type="entry name" value="CHEB"/>
    <property type="match status" value="1"/>
</dbReference>
<dbReference type="EMBL" id="JALKCG010000001">
    <property type="protein sequence ID" value="MCK0207129.1"/>
    <property type="molecule type" value="Genomic_DNA"/>
</dbReference>
<dbReference type="SUPFAM" id="SSF52738">
    <property type="entry name" value="Methylesterase CheB, C-terminal domain"/>
    <property type="match status" value="1"/>
</dbReference>
<dbReference type="EC" id="3.1.1.61" evidence="2"/>
<dbReference type="CDD" id="cd16433">
    <property type="entry name" value="CheB"/>
    <property type="match status" value="1"/>
</dbReference>
<evidence type="ECO:0000256" key="3">
    <source>
        <dbReference type="ARBA" id="ARBA00048267"/>
    </source>
</evidence>
<keyword evidence="4" id="KW-0145">Chemotaxis</keyword>
<reference evidence="7" key="2">
    <citation type="submission" date="2023-07" db="EMBL/GenBank/DDBJ databases">
        <title>Ancylobacter moscoviensis sp. nov., facultatively methylotrophic bacteria from activated sludge and the reclassification of Starkeya novella (Starkey 1934) Kelly et al. 2000 as Ancylobacter novellus comb. nov., Starkeya koreensis Im et al. 2006 as Ancylobacter koreensis comb.nov., Angulomicrobium tetraedrale Vasil'eva et al. 1986 as Ancylobacter tetraedralis comb. nov., Angulomicrobium amanitiforme Fritz et al. 2004 as Ancylobacter amanitiformis comb. nov. and Methylorhabdus multivorans Doronina et al. 1996 as Ancylobacter multivorans comb. nov. and emended description of the genus Ancylobacter.</title>
        <authorList>
            <person name="Doronina N."/>
            <person name="Chemodurova A."/>
            <person name="Grouzdev D."/>
            <person name="Koziaeva V."/>
            <person name="Shi W."/>
            <person name="Wu L."/>
            <person name="Kaparullina E."/>
        </authorList>
    </citation>
    <scope>NUCLEOTIDE SEQUENCE [LARGE SCALE GENOMIC DNA]</scope>
    <source>
        <strain evidence="7">Jip08</strain>
    </source>
</reference>
<organism evidence="6 7">
    <name type="scientific">Ancylobacter koreensis</name>
    <dbReference type="NCBI Taxonomy" id="266121"/>
    <lineage>
        <taxon>Bacteria</taxon>
        <taxon>Pseudomonadati</taxon>
        <taxon>Pseudomonadota</taxon>
        <taxon>Alphaproteobacteria</taxon>
        <taxon>Hyphomicrobiales</taxon>
        <taxon>Xanthobacteraceae</taxon>
        <taxon>Ancylobacter</taxon>
    </lineage>
</organism>
<dbReference type="InterPro" id="IPR000673">
    <property type="entry name" value="Sig_transdc_resp-reg_Me-estase"/>
</dbReference>
<keyword evidence="1 4" id="KW-0378">Hydrolase</keyword>
<accession>A0ABT0DIU8</accession>
<evidence type="ECO:0000313" key="7">
    <source>
        <dbReference type="Proteomes" id="UP001202867"/>
    </source>
</evidence>
<comment type="caution">
    <text evidence="6">The sequence shown here is derived from an EMBL/GenBank/DDBJ whole genome shotgun (WGS) entry which is preliminary data.</text>
</comment>
<protein>
    <recommendedName>
        <fullName evidence="2">protein-glutamate methylesterase</fullName>
        <ecNumber evidence="2">3.1.1.61</ecNumber>
    </recommendedName>
</protein>
<evidence type="ECO:0000259" key="5">
    <source>
        <dbReference type="PROSITE" id="PS50122"/>
    </source>
</evidence>
<evidence type="ECO:0000256" key="4">
    <source>
        <dbReference type="PROSITE-ProRule" id="PRU00050"/>
    </source>
</evidence>
<dbReference type="Pfam" id="PF01339">
    <property type="entry name" value="CheB_methylest"/>
    <property type="match status" value="1"/>
</dbReference>
<dbReference type="Gene3D" id="3.40.50.180">
    <property type="entry name" value="Methylesterase CheB, C-terminal domain"/>
    <property type="match status" value="1"/>
</dbReference>
<proteinExistence type="predicted"/>
<feature type="active site" evidence="4">
    <location>
        <position position="14"/>
    </location>
</feature>
<feature type="active site" evidence="4">
    <location>
        <position position="41"/>
    </location>
</feature>
<evidence type="ECO:0000256" key="1">
    <source>
        <dbReference type="ARBA" id="ARBA00022801"/>
    </source>
</evidence>
<dbReference type="PANTHER" id="PTHR42872:SF6">
    <property type="entry name" value="PROTEIN-GLUTAMATE METHYLESTERASE_PROTEIN-GLUTAMINE GLUTAMINASE"/>
    <property type="match status" value="1"/>
</dbReference>
<feature type="active site" evidence="4">
    <location>
        <position position="134"/>
    </location>
</feature>
<dbReference type="RefSeq" id="WP_247198863.1">
    <property type="nucleotide sequence ID" value="NZ_JALKCG010000001.1"/>
</dbReference>
<dbReference type="PANTHER" id="PTHR42872">
    <property type="entry name" value="PROTEIN-GLUTAMATE METHYLESTERASE/PROTEIN-GLUTAMINE GLUTAMINASE"/>
    <property type="match status" value="1"/>
</dbReference>
<evidence type="ECO:0000256" key="2">
    <source>
        <dbReference type="ARBA" id="ARBA00039140"/>
    </source>
</evidence>
<evidence type="ECO:0000313" key="6">
    <source>
        <dbReference type="EMBL" id="MCK0207129.1"/>
    </source>
</evidence>
<gene>
    <name evidence="6" type="ORF">MWN33_03675</name>
</gene>
<dbReference type="Proteomes" id="UP001202867">
    <property type="component" value="Unassembled WGS sequence"/>
</dbReference>
<dbReference type="InterPro" id="IPR035909">
    <property type="entry name" value="CheB_C"/>
</dbReference>
<sequence>MSAPRAEAVVIGASAGALEALSAILPALPARFPLPVMVVVHIPPDRRSLLAELFQAKCRVIVMEAEDKEPISPGTVYFAPADYHLLIEHDRTLSLSSDEPVLFSRPSIDVLFESAADAYGDALVAIVLTGANDDGAKGMRAVVEAGGRALVQTPESAFASAMPRAAIDLCPVARVMPLAAIAAYLLEV</sequence>
<name>A0ABT0DIU8_9HYPH</name>